<dbReference type="InterPro" id="IPR000515">
    <property type="entry name" value="MetI-like"/>
</dbReference>
<feature type="transmembrane region" description="Helical" evidence="7">
    <location>
        <begin position="88"/>
        <end position="114"/>
    </location>
</feature>
<evidence type="ECO:0000256" key="4">
    <source>
        <dbReference type="ARBA" id="ARBA00022692"/>
    </source>
</evidence>
<evidence type="ECO:0000259" key="8">
    <source>
        <dbReference type="PROSITE" id="PS50928"/>
    </source>
</evidence>
<dbReference type="RefSeq" id="WP_379728862.1">
    <property type="nucleotide sequence ID" value="NZ_JBHRYJ010000004.1"/>
</dbReference>
<reference evidence="10" key="1">
    <citation type="journal article" date="2019" name="Int. J. Syst. Evol. Microbiol.">
        <title>The Global Catalogue of Microorganisms (GCM) 10K type strain sequencing project: providing services to taxonomists for standard genome sequencing and annotation.</title>
        <authorList>
            <consortium name="The Broad Institute Genomics Platform"/>
            <consortium name="The Broad Institute Genome Sequencing Center for Infectious Disease"/>
            <person name="Wu L."/>
            <person name="Ma J."/>
        </authorList>
    </citation>
    <scope>NUCLEOTIDE SEQUENCE [LARGE SCALE GENOMIC DNA]</scope>
    <source>
        <strain evidence="10">KCTC 42182</strain>
    </source>
</reference>
<dbReference type="PANTHER" id="PTHR30151:SF20">
    <property type="entry name" value="ABC TRANSPORTER PERMEASE PROTEIN HI_0355-RELATED"/>
    <property type="match status" value="1"/>
</dbReference>
<feature type="transmembrane region" description="Helical" evidence="7">
    <location>
        <begin position="120"/>
        <end position="139"/>
    </location>
</feature>
<keyword evidence="2 7" id="KW-0813">Transport</keyword>
<evidence type="ECO:0000256" key="5">
    <source>
        <dbReference type="ARBA" id="ARBA00022989"/>
    </source>
</evidence>
<keyword evidence="6 7" id="KW-0472">Membrane</keyword>
<evidence type="ECO:0000256" key="7">
    <source>
        <dbReference type="RuleBase" id="RU363032"/>
    </source>
</evidence>
<comment type="similarity">
    <text evidence="7">Belongs to the binding-protein-dependent transport system permease family.</text>
</comment>
<feature type="transmembrane region" description="Helical" evidence="7">
    <location>
        <begin position="184"/>
        <end position="207"/>
    </location>
</feature>
<name>A0ABV7VMF8_9PROT</name>
<feature type="transmembrane region" description="Helical" evidence="7">
    <location>
        <begin position="219"/>
        <end position="238"/>
    </location>
</feature>
<gene>
    <name evidence="9" type="ORF">ACFOOQ_17340</name>
</gene>
<protein>
    <submittedName>
        <fullName evidence="9">ABC transporter permease</fullName>
    </submittedName>
</protein>
<dbReference type="Pfam" id="PF00528">
    <property type="entry name" value="BPD_transp_1"/>
    <property type="match status" value="1"/>
</dbReference>
<evidence type="ECO:0000256" key="2">
    <source>
        <dbReference type="ARBA" id="ARBA00022448"/>
    </source>
</evidence>
<accession>A0ABV7VMF8</accession>
<dbReference type="PANTHER" id="PTHR30151">
    <property type="entry name" value="ALKANE SULFONATE ABC TRANSPORTER-RELATED, MEMBRANE SUBUNIT"/>
    <property type="match status" value="1"/>
</dbReference>
<evidence type="ECO:0000313" key="9">
    <source>
        <dbReference type="EMBL" id="MFC3677323.1"/>
    </source>
</evidence>
<dbReference type="EMBL" id="JBHRYJ010000004">
    <property type="protein sequence ID" value="MFC3677323.1"/>
    <property type="molecule type" value="Genomic_DNA"/>
</dbReference>
<dbReference type="SUPFAM" id="SSF161098">
    <property type="entry name" value="MetI-like"/>
    <property type="match status" value="1"/>
</dbReference>
<dbReference type="PROSITE" id="PS50928">
    <property type="entry name" value="ABC_TM1"/>
    <property type="match status" value="1"/>
</dbReference>
<evidence type="ECO:0000256" key="1">
    <source>
        <dbReference type="ARBA" id="ARBA00004651"/>
    </source>
</evidence>
<proteinExistence type="inferred from homology"/>
<dbReference type="Gene3D" id="1.10.3720.10">
    <property type="entry name" value="MetI-like"/>
    <property type="match status" value="1"/>
</dbReference>
<feature type="transmembrane region" description="Helical" evidence="7">
    <location>
        <begin position="51"/>
        <end position="81"/>
    </location>
</feature>
<evidence type="ECO:0000256" key="6">
    <source>
        <dbReference type="ARBA" id="ARBA00023136"/>
    </source>
</evidence>
<evidence type="ECO:0000313" key="10">
    <source>
        <dbReference type="Proteomes" id="UP001595711"/>
    </source>
</evidence>
<sequence>MSLRLLRPLLTLAGLLLLWEAAVYLFALPPYILPPPHRVLPILVDRAGLLAAHAAVTVTEMLLGLLFGALLGAAAALGLLLSIAARRWLLPLIVASQAVPVFALAPLLVLWFGYGMASKIVMALLIIFFPVAMTLYDGLRRTETGWLDLARVMTGDAPRHRLRILLRIRLMAALPAFASGLKVAAAVAPIGAVIGEWVGASAGLGFLMLQANARVQTDLMFAALIVLAACAVALYALVDLLSRRLLPWQADTHAEPLSDRPETTR</sequence>
<keyword evidence="4 7" id="KW-0812">Transmembrane</keyword>
<evidence type="ECO:0000256" key="3">
    <source>
        <dbReference type="ARBA" id="ARBA00022475"/>
    </source>
</evidence>
<comment type="caution">
    <text evidence="9">The sequence shown here is derived from an EMBL/GenBank/DDBJ whole genome shotgun (WGS) entry which is preliminary data.</text>
</comment>
<feature type="domain" description="ABC transmembrane type-1" evidence="8">
    <location>
        <begin position="50"/>
        <end position="238"/>
    </location>
</feature>
<dbReference type="Proteomes" id="UP001595711">
    <property type="component" value="Unassembled WGS sequence"/>
</dbReference>
<keyword evidence="10" id="KW-1185">Reference proteome</keyword>
<organism evidence="9 10">
    <name type="scientific">Ferrovibrio xuzhouensis</name>
    <dbReference type="NCBI Taxonomy" id="1576914"/>
    <lineage>
        <taxon>Bacteria</taxon>
        <taxon>Pseudomonadati</taxon>
        <taxon>Pseudomonadota</taxon>
        <taxon>Alphaproteobacteria</taxon>
        <taxon>Rhodospirillales</taxon>
        <taxon>Rhodospirillaceae</taxon>
        <taxon>Ferrovibrio</taxon>
    </lineage>
</organism>
<comment type="subcellular location">
    <subcellularLocation>
        <location evidence="1 7">Cell membrane</location>
        <topology evidence="1 7">Multi-pass membrane protein</topology>
    </subcellularLocation>
</comment>
<dbReference type="InterPro" id="IPR035906">
    <property type="entry name" value="MetI-like_sf"/>
</dbReference>
<keyword evidence="3" id="KW-1003">Cell membrane</keyword>
<keyword evidence="5 7" id="KW-1133">Transmembrane helix</keyword>